<dbReference type="EMBL" id="JASPKY010000520">
    <property type="protein sequence ID" value="KAK9694145.1"/>
    <property type="molecule type" value="Genomic_DNA"/>
</dbReference>
<evidence type="ECO:0000313" key="3">
    <source>
        <dbReference type="EMBL" id="KAK9694145.1"/>
    </source>
</evidence>
<accession>A0AAW1IWA6</accession>
<dbReference type="Gene3D" id="1.10.10.60">
    <property type="entry name" value="Homeodomain-like"/>
    <property type="match status" value="1"/>
</dbReference>
<comment type="subcellular location">
    <subcellularLocation>
        <location evidence="1">Nucleus</location>
    </subcellularLocation>
</comment>
<dbReference type="Pfam" id="PF05225">
    <property type="entry name" value="HTH_psq"/>
    <property type="match status" value="1"/>
</dbReference>
<dbReference type="GO" id="GO:0005634">
    <property type="term" value="C:nucleus"/>
    <property type="evidence" value="ECO:0007669"/>
    <property type="project" value="UniProtKB-SubCell"/>
</dbReference>
<comment type="caution">
    <text evidence="3">The sequence shown here is derived from an EMBL/GenBank/DDBJ whole genome shotgun (WGS) entry which is preliminary data.</text>
</comment>
<feature type="domain" description="HTH psq-type" evidence="2">
    <location>
        <begin position="37"/>
        <end position="72"/>
    </location>
</feature>
<evidence type="ECO:0000259" key="2">
    <source>
        <dbReference type="Pfam" id="PF05225"/>
    </source>
</evidence>
<organism evidence="3 4">
    <name type="scientific">Popillia japonica</name>
    <name type="common">Japanese beetle</name>
    <dbReference type="NCBI Taxonomy" id="7064"/>
    <lineage>
        <taxon>Eukaryota</taxon>
        <taxon>Metazoa</taxon>
        <taxon>Ecdysozoa</taxon>
        <taxon>Arthropoda</taxon>
        <taxon>Hexapoda</taxon>
        <taxon>Insecta</taxon>
        <taxon>Pterygota</taxon>
        <taxon>Neoptera</taxon>
        <taxon>Endopterygota</taxon>
        <taxon>Coleoptera</taxon>
        <taxon>Polyphaga</taxon>
        <taxon>Scarabaeiformia</taxon>
        <taxon>Scarabaeidae</taxon>
        <taxon>Rutelinae</taxon>
        <taxon>Popillia</taxon>
    </lineage>
</organism>
<gene>
    <name evidence="3" type="ORF">QE152_g33730</name>
</gene>
<dbReference type="SUPFAM" id="SSF46689">
    <property type="entry name" value="Homeodomain-like"/>
    <property type="match status" value="1"/>
</dbReference>
<dbReference type="GO" id="GO:0003677">
    <property type="term" value="F:DNA binding"/>
    <property type="evidence" value="ECO:0007669"/>
    <property type="project" value="InterPro"/>
</dbReference>
<evidence type="ECO:0000313" key="4">
    <source>
        <dbReference type="Proteomes" id="UP001458880"/>
    </source>
</evidence>
<dbReference type="InterPro" id="IPR007889">
    <property type="entry name" value="HTH_Psq"/>
</dbReference>
<name>A0AAW1IWA6_POPJA</name>
<dbReference type="InterPro" id="IPR009057">
    <property type="entry name" value="Homeodomain-like_sf"/>
</dbReference>
<dbReference type="Proteomes" id="UP001458880">
    <property type="component" value="Unassembled WGS sequence"/>
</dbReference>
<reference evidence="3 4" key="1">
    <citation type="journal article" date="2024" name="BMC Genomics">
        <title>De novo assembly and annotation of Popillia japonica's genome with initial clues to its potential as an invasive pest.</title>
        <authorList>
            <person name="Cucini C."/>
            <person name="Boschi S."/>
            <person name="Funari R."/>
            <person name="Cardaioli E."/>
            <person name="Iannotti N."/>
            <person name="Marturano G."/>
            <person name="Paoli F."/>
            <person name="Bruttini M."/>
            <person name="Carapelli A."/>
            <person name="Frati F."/>
            <person name="Nardi F."/>
        </authorList>
    </citation>
    <scope>NUCLEOTIDE SEQUENCE [LARGE SCALE GENOMIC DNA]</scope>
    <source>
        <strain evidence="3">DMR45628</strain>
    </source>
</reference>
<evidence type="ECO:0000256" key="1">
    <source>
        <dbReference type="ARBA" id="ARBA00004123"/>
    </source>
</evidence>
<dbReference type="AlphaFoldDB" id="A0AAW1IWA6"/>
<protein>
    <recommendedName>
        <fullName evidence="2">HTH psq-type domain-containing protein</fullName>
    </recommendedName>
</protein>
<sequence length="144" mass="16557">MSRIMKKKIHRQSKNIIKKARKKTATKTTRRKLYSQTALEEALMAIEKGDSFRKVSKAFKIPVSTLHRKSKNSDCTVKKSGPEPILSKEIEQLIVNWFLYRAERGHPVGKTDILDGVDWCGGYKYSFHRLPTRSTLVPSFFEAS</sequence>
<keyword evidence="4" id="KW-1185">Reference proteome</keyword>
<proteinExistence type="predicted"/>